<feature type="coiled-coil region" evidence="1">
    <location>
        <begin position="26"/>
        <end position="53"/>
    </location>
</feature>
<dbReference type="GO" id="GO:0004386">
    <property type="term" value="F:helicase activity"/>
    <property type="evidence" value="ECO:0007669"/>
    <property type="project" value="UniProtKB-KW"/>
</dbReference>
<dbReference type="SUPFAM" id="SSF57959">
    <property type="entry name" value="Leucine zipper domain"/>
    <property type="match status" value="1"/>
</dbReference>
<keyword evidence="3" id="KW-0067">ATP-binding</keyword>
<keyword evidence="3" id="KW-0547">Nucleotide-binding</keyword>
<dbReference type="InterPro" id="IPR046347">
    <property type="entry name" value="bZIP_sf"/>
</dbReference>
<feature type="compositionally biased region" description="Low complexity" evidence="2">
    <location>
        <begin position="161"/>
        <end position="178"/>
    </location>
</feature>
<dbReference type="EMBL" id="JACAZI010000033">
    <property type="protein sequence ID" value="KAF7330324.1"/>
    <property type="molecule type" value="Genomic_DNA"/>
</dbReference>
<feature type="region of interest" description="Disordered" evidence="2">
    <location>
        <begin position="53"/>
        <end position="106"/>
    </location>
</feature>
<dbReference type="Proteomes" id="UP000620124">
    <property type="component" value="Unassembled WGS sequence"/>
</dbReference>
<dbReference type="AlphaFoldDB" id="A0A8H7CAB6"/>
<evidence type="ECO:0000313" key="3">
    <source>
        <dbReference type="EMBL" id="KAF7330324.1"/>
    </source>
</evidence>
<feature type="compositionally biased region" description="Low complexity" evidence="2">
    <location>
        <begin position="201"/>
        <end position="226"/>
    </location>
</feature>
<evidence type="ECO:0000256" key="1">
    <source>
        <dbReference type="SAM" id="Coils"/>
    </source>
</evidence>
<feature type="region of interest" description="Disordered" evidence="2">
    <location>
        <begin position="1"/>
        <end position="25"/>
    </location>
</feature>
<sequence length="315" mass="34931">MSSKRGRKRNDNLPPNRARDVQRAFRARRAAHLQALEDRVAELEEENSCLRQALNLPQANRPPLGKGPTGKDKPKALYDTTHNHHALTHSSRESSSADSPDSLRESLSPAIVSATLPPRSAVQEIENGTGVWGQTIVMTEEDYQPLPPMSAPPMLQSKMAPYSSPVSHPSSRSSSLAPMYNLYNPNDRNGIPTYPGYFEAQQQQQQQQQSYSYSSPHNNSNNNNSHTLLWSPPCTSSTGDLQALGGHYPHTPLPQTPLPQTPLGIRLPSPPRALQDQQHPQQHDVHTMHNHGHHSQLDPHAHHRPAYTADGRIIS</sequence>
<comment type="caution">
    <text evidence="3">The sequence shown here is derived from an EMBL/GenBank/DDBJ whole genome shotgun (WGS) entry which is preliminary data.</text>
</comment>
<feature type="region of interest" description="Disordered" evidence="2">
    <location>
        <begin position="143"/>
        <end position="315"/>
    </location>
</feature>
<keyword evidence="4" id="KW-1185">Reference proteome</keyword>
<proteinExistence type="predicted"/>
<protein>
    <submittedName>
        <fullName evidence="3">DNA helicase</fullName>
    </submittedName>
</protein>
<evidence type="ECO:0000313" key="4">
    <source>
        <dbReference type="Proteomes" id="UP000620124"/>
    </source>
</evidence>
<dbReference type="Gene3D" id="1.20.5.170">
    <property type="match status" value="1"/>
</dbReference>
<dbReference type="OrthoDB" id="2552152at2759"/>
<feature type="compositionally biased region" description="Pro residues" evidence="2">
    <location>
        <begin position="251"/>
        <end position="260"/>
    </location>
</feature>
<keyword evidence="1" id="KW-0175">Coiled coil</keyword>
<evidence type="ECO:0000256" key="2">
    <source>
        <dbReference type="SAM" id="MobiDB-lite"/>
    </source>
</evidence>
<keyword evidence="3" id="KW-0378">Hydrolase</keyword>
<keyword evidence="3" id="KW-0347">Helicase</keyword>
<accession>A0A8H7CAB6</accession>
<name>A0A8H7CAB6_9AGAR</name>
<reference evidence="3" key="1">
    <citation type="submission" date="2020-05" db="EMBL/GenBank/DDBJ databases">
        <title>Mycena genomes resolve the evolution of fungal bioluminescence.</title>
        <authorList>
            <person name="Tsai I.J."/>
        </authorList>
    </citation>
    <scope>NUCLEOTIDE SEQUENCE</scope>
    <source>
        <strain evidence="3">CCC161011</strain>
    </source>
</reference>
<organism evidence="3 4">
    <name type="scientific">Mycena venus</name>
    <dbReference type="NCBI Taxonomy" id="2733690"/>
    <lineage>
        <taxon>Eukaryota</taxon>
        <taxon>Fungi</taxon>
        <taxon>Dikarya</taxon>
        <taxon>Basidiomycota</taxon>
        <taxon>Agaricomycotina</taxon>
        <taxon>Agaricomycetes</taxon>
        <taxon>Agaricomycetidae</taxon>
        <taxon>Agaricales</taxon>
        <taxon>Marasmiineae</taxon>
        <taxon>Mycenaceae</taxon>
        <taxon>Mycena</taxon>
    </lineage>
</organism>
<dbReference type="GO" id="GO:0003700">
    <property type="term" value="F:DNA-binding transcription factor activity"/>
    <property type="evidence" value="ECO:0007669"/>
    <property type="project" value="InterPro"/>
</dbReference>
<gene>
    <name evidence="3" type="ORF">MVEN_02470600</name>
</gene>